<keyword evidence="9 12" id="KW-0357">Heparan sulfate</keyword>
<accession>A0AAN9TTR2</accession>
<dbReference type="GO" id="GO:0005886">
    <property type="term" value="C:plasma membrane"/>
    <property type="evidence" value="ECO:0007669"/>
    <property type="project" value="UniProtKB-SubCell"/>
</dbReference>
<keyword evidence="3" id="KW-1003">Cell membrane</keyword>
<keyword evidence="10 12" id="KW-0449">Lipoprotein</keyword>
<dbReference type="GO" id="GO:0009966">
    <property type="term" value="P:regulation of signal transduction"/>
    <property type="evidence" value="ECO:0007669"/>
    <property type="project" value="InterPro"/>
</dbReference>
<protein>
    <recommendedName>
        <fullName evidence="17">Glypican</fullName>
    </recommendedName>
</protein>
<evidence type="ECO:0000256" key="6">
    <source>
        <dbReference type="ARBA" id="ARBA00022974"/>
    </source>
</evidence>
<feature type="region of interest" description="Disordered" evidence="13">
    <location>
        <begin position="326"/>
        <end position="394"/>
    </location>
</feature>
<evidence type="ECO:0000256" key="8">
    <source>
        <dbReference type="ARBA" id="ARBA00023180"/>
    </source>
</evidence>
<evidence type="ECO:0000256" key="7">
    <source>
        <dbReference type="ARBA" id="ARBA00023136"/>
    </source>
</evidence>
<dbReference type="GO" id="GO:0098552">
    <property type="term" value="C:side of membrane"/>
    <property type="evidence" value="ECO:0007669"/>
    <property type="project" value="UniProtKB-KW"/>
</dbReference>
<feature type="signal peptide" evidence="14">
    <location>
        <begin position="1"/>
        <end position="25"/>
    </location>
</feature>
<keyword evidence="5 14" id="KW-0732">Signal</keyword>
<comment type="caution">
    <text evidence="15">The sequence shown here is derived from an EMBL/GenBank/DDBJ whole genome shotgun (WGS) entry which is preliminary data.</text>
</comment>
<gene>
    <name evidence="15" type="ORF">V9T40_004754</name>
</gene>
<dbReference type="GO" id="GO:0016477">
    <property type="term" value="P:cell migration"/>
    <property type="evidence" value="ECO:0007669"/>
    <property type="project" value="TreeGrafter"/>
</dbReference>
<evidence type="ECO:0000256" key="4">
    <source>
        <dbReference type="ARBA" id="ARBA00022622"/>
    </source>
</evidence>
<evidence type="ECO:0000256" key="12">
    <source>
        <dbReference type="RuleBase" id="RU003519"/>
    </source>
</evidence>
<evidence type="ECO:0000313" key="16">
    <source>
        <dbReference type="Proteomes" id="UP001367676"/>
    </source>
</evidence>
<proteinExistence type="inferred from homology"/>
<dbReference type="PANTHER" id="PTHR10822">
    <property type="entry name" value="GLYPICAN"/>
    <property type="match status" value="1"/>
</dbReference>
<keyword evidence="7 12" id="KW-0472">Membrane</keyword>
<feature type="compositionally biased region" description="Basic and acidic residues" evidence="13">
    <location>
        <begin position="376"/>
        <end position="387"/>
    </location>
</feature>
<sequence>MIKKMMMMMMMMILMMLMMLNDDDGDDDDDGISLKYCTINSKTCCSNDIEEKLRETSKNEFEKSIKKTLLNLSRSFKSKSAKFNEYFKDLLMRSKKDFHEMFKKTYGIVYEQNSYVFSDFFLELEKYFSYGKSDLAEVMDTFFNILYQKMFTVINGQYKFDDKYLGCVSEHMNELMPFGDVPQKLSLPLKRSFVAARTYAQSLNNVGDIVSNLVNLMPSDNCYNSLIQMLHCSSCNGFLNVKVCNNYCLNVMKECLLYHTEVDGEWNSFVDALNKVQQRLLGPFNIEQVVEPINVKISEAIMNFQENSVQITNKVFNGCGKPPMLDNLKRRRRESNNFSNSFRPSDRGAESSNNRNSRRRKEKNNNEPSTTGSAREAAKEGKKRKDDAEESYDLEQYRQSPIDGFFKFIEEIGSQVGAHRSFWKRLPYVMCGDVNVEKNRSAPCWNGNAMSSYDATIVKDGVNSLPEAGTAYESKKPTNAVNEQISALRSVTAQLRNAYDGRDVEFIDSEEPFDLAGAAAGSGSGFSATDDDDDGVDDLPPSIEGSGDYGSPSSKAGPAEPPSPDSPPTVFQTRILDPNNQSVAESVTTSTAASSTSYPSHSEDGSGSSSASTSSPPSVMSGGDAGRPDVGFRPSNSTDTSRGTSVRYGKLSLNAAIASYLLPTVVIWIGRSFNDWFCR</sequence>
<evidence type="ECO:0000256" key="1">
    <source>
        <dbReference type="ARBA" id="ARBA00004609"/>
    </source>
</evidence>
<comment type="similarity">
    <text evidence="2 11">Belongs to the glypican family.</text>
</comment>
<name>A0AAN9TTR2_9HEMI</name>
<evidence type="ECO:0000256" key="9">
    <source>
        <dbReference type="ARBA" id="ARBA00023207"/>
    </source>
</evidence>
<keyword evidence="16" id="KW-1185">Reference proteome</keyword>
<evidence type="ECO:0000313" key="15">
    <source>
        <dbReference type="EMBL" id="KAK7583791.1"/>
    </source>
</evidence>
<dbReference type="Pfam" id="PF01153">
    <property type="entry name" value="Glypican"/>
    <property type="match status" value="2"/>
</dbReference>
<feature type="region of interest" description="Disordered" evidence="13">
    <location>
        <begin position="515"/>
        <end position="645"/>
    </location>
</feature>
<dbReference type="InterPro" id="IPR001863">
    <property type="entry name" value="Glypican"/>
</dbReference>
<dbReference type="GO" id="GO:0009986">
    <property type="term" value="C:cell surface"/>
    <property type="evidence" value="ECO:0007669"/>
    <property type="project" value="TreeGrafter"/>
</dbReference>
<dbReference type="AlphaFoldDB" id="A0AAN9TTR2"/>
<keyword evidence="4 12" id="KW-0336">GPI-anchor</keyword>
<reference evidence="15 16" key="1">
    <citation type="submission" date="2024-03" db="EMBL/GenBank/DDBJ databases">
        <title>Adaptation during the transition from Ophiocordyceps entomopathogen to insect associate is accompanied by gene loss and intensified selection.</title>
        <authorList>
            <person name="Ward C.M."/>
            <person name="Onetto C.A."/>
            <person name="Borneman A.R."/>
        </authorList>
    </citation>
    <scope>NUCLEOTIDE SEQUENCE [LARGE SCALE GENOMIC DNA]</scope>
    <source>
        <strain evidence="15">AWRI1</strain>
        <tissue evidence="15">Single Adult Female</tissue>
    </source>
</reference>
<comment type="subcellular location">
    <subcellularLocation>
        <location evidence="1 12">Cell membrane</location>
        <topology evidence="1 12">Lipid-anchor</topology>
        <topology evidence="1 12">GPI-anchor</topology>
    </subcellularLocation>
</comment>
<evidence type="ECO:0000256" key="2">
    <source>
        <dbReference type="ARBA" id="ARBA00010260"/>
    </source>
</evidence>
<dbReference type="PANTHER" id="PTHR10822:SF30">
    <property type="entry name" value="DALLY-LIKE, ISOFORM A"/>
    <property type="match status" value="1"/>
</dbReference>
<evidence type="ECO:0000256" key="5">
    <source>
        <dbReference type="ARBA" id="ARBA00022729"/>
    </source>
</evidence>
<dbReference type="Proteomes" id="UP001367676">
    <property type="component" value="Unassembled WGS sequence"/>
</dbReference>
<evidence type="ECO:0008006" key="17">
    <source>
        <dbReference type="Google" id="ProtNLM"/>
    </source>
</evidence>
<evidence type="ECO:0000256" key="14">
    <source>
        <dbReference type="SAM" id="SignalP"/>
    </source>
</evidence>
<evidence type="ECO:0000256" key="10">
    <source>
        <dbReference type="ARBA" id="ARBA00023288"/>
    </source>
</evidence>
<dbReference type="GO" id="GO:1905475">
    <property type="term" value="P:regulation of protein localization to membrane"/>
    <property type="evidence" value="ECO:0007669"/>
    <property type="project" value="TreeGrafter"/>
</dbReference>
<feature type="compositionally biased region" description="Low complexity" evidence="13">
    <location>
        <begin position="582"/>
        <end position="622"/>
    </location>
</feature>
<dbReference type="GO" id="GO:0005576">
    <property type="term" value="C:extracellular region"/>
    <property type="evidence" value="ECO:0007669"/>
    <property type="project" value="TreeGrafter"/>
</dbReference>
<keyword evidence="8" id="KW-0325">Glycoprotein</keyword>
<evidence type="ECO:0000256" key="11">
    <source>
        <dbReference type="RuleBase" id="RU003518"/>
    </source>
</evidence>
<dbReference type="EMBL" id="JBBCAQ010000032">
    <property type="protein sequence ID" value="KAK7583791.1"/>
    <property type="molecule type" value="Genomic_DNA"/>
</dbReference>
<evidence type="ECO:0000256" key="13">
    <source>
        <dbReference type="SAM" id="MobiDB-lite"/>
    </source>
</evidence>
<keyword evidence="6 12" id="KW-0654">Proteoglycan</keyword>
<dbReference type="GO" id="GO:0045202">
    <property type="term" value="C:synapse"/>
    <property type="evidence" value="ECO:0007669"/>
    <property type="project" value="TreeGrafter"/>
</dbReference>
<feature type="compositionally biased region" description="Polar residues" evidence="13">
    <location>
        <begin position="634"/>
        <end position="644"/>
    </location>
</feature>
<organism evidence="15 16">
    <name type="scientific">Parthenolecanium corni</name>
    <dbReference type="NCBI Taxonomy" id="536013"/>
    <lineage>
        <taxon>Eukaryota</taxon>
        <taxon>Metazoa</taxon>
        <taxon>Ecdysozoa</taxon>
        <taxon>Arthropoda</taxon>
        <taxon>Hexapoda</taxon>
        <taxon>Insecta</taxon>
        <taxon>Pterygota</taxon>
        <taxon>Neoptera</taxon>
        <taxon>Paraneoptera</taxon>
        <taxon>Hemiptera</taxon>
        <taxon>Sternorrhyncha</taxon>
        <taxon>Coccoidea</taxon>
        <taxon>Coccidae</taxon>
        <taxon>Parthenolecanium</taxon>
    </lineage>
</organism>
<feature type="chain" id="PRO_5042980420" description="Glypican" evidence="14">
    <location>
        <begin position="26"/>
        <end position="679"/>
    </location>
</feature>
<evidence type="ECO:0000256" key="3">
    <source>
        <dbReference type="ARBA" id="ARBA00022475"/>
    </source>
</evidence>
<comment type="function">
    <text evidence="12">Cell surface proteoglycan.</text>
</comment>
<feature type="compositionally biased region" description="Low complexity" evidence="13">
    <location>
        <begin position="515"/>
        <end position="528"/>
    </location>
</feature>